<dbReference type="FunCoup" id="A0A507AZL5">
    <property type="interactions" value="321"/>
</dbReference>
<protein>
    <recommendedName>
        <fullName evidence="13">60S ribosomal subunit assembly/export protein LOC1</fullName>
    </recommendedName>
</protein>
<evidence type="ECO:0000256" key="1">
    <source>
        <dbReference type="ARBA" id="ARBA00001977"/>
    </source>
</evidence>
<dbReference type="PANTHER" id="PTHR28028">
    <property type="entry name" value="60S RIBOSOMAL SUBUNIT ASSEMBLY/EXPORT PROTEIN LOC1"/>
    <property type="match status" value="1"/>
</dbReference>
<feature type="region of interest" description="Disordered" evidence="10">
    <location>
        <begin position="133"/>
        <end position="200"/>
    </location>
</feature>
<evidence type="ECO:0000256" key="4">
    <source>
        <dbReference type="ARBA" id="ARBA00011339"/>
    </source>
</evidence>
<dbReference type="EMBL" id="SKBQ01000064">
    <property type="protein sequence ID" value="TPX09670.1"/>
    <property type="molecule type" value="Genomic_DNA"/>
</dbReference>
<dbReference type="GeneID" id="41976590"/>
<dbReference type="STRING" id="1093900.A0A507AZL5"/>
<proteinExistence type="inferred from homology"/>
<evidence type="ECO:0000256" key="9">
    <source>
        <dbReference type="ARBA" id="ARBA00023242"/>
    </source>
</evidence>
<keyword evidence="9" id="KW-0539">Nucleus</keyword>
<evidence type="ECO:0000256" key="7">
    <source>
        <dbReference type="ARBA" id="ARBA00022816"/>
    </source>
</evidence>
<dbReference type="GO" id="GO:0042273">
    <property type="term" value="P:ribosomal large subunit biogenesis"/>
    <property type="evidence" value="ECO:0007669"/>
    <property type="project" value="InterPro"/>
</dbReference>
<keyword evidence="12" id="KW-1185">Reference proteome</keyword>
<comment type="subcellular location">
    <subcellularLocation>
        <location evidence="2">Nucleus</location>
        <location evidence="2">Nucleolus</location>
    </subcellularLocation>
</comment>
<keyword evidence="8" id="KW-0175">Coiled coil</keyword>
<evidence type="ECO:0000256" key="6">
    <source>
        <dbReference type="ARBA" id="ARBA00022517"/>
    </source>
</evidence>
<evidence type="ECO:0000256" key="2">
    <source>
        <dbReference type="ARBA" id="ARBA00004604"/>
    </source>
</evidence>
<sequence length="200" mass="22492">MAPTRTRTVKNKHAANKSGIKSSRSSKNPDIDPVSKSKKPKGKNAIQTPLKGRPSISDLLKKRKKKVYSEKELDIPKLNMITPVGVEKPKGKKKGKVFVDDRESMSTILAMVQAEKEGQIESKIMKARQMEEIREARKAEAEKKEAERKAKFDETKESLRRKRKRTKKGGEDDSNINEFASAGTKAAKPKKRKSVSFADE</sequence>
<dbReference type="AlphaFoldDB" id="A0A507AZL5"/>
<evidence type="ECO:0000256" key="5">
    <source>
        <dbReference type="ARBA" id="ARBA00022448"/>
    </source>
</evidence>
<evidence type="ECO:0000313" key="12">
    <source>
        <dbReference type="Proteomes" id="UP000319257"/>
    </source>
</evidence>
<organism evidence="11 12">
    <name type="scientific">Thyridium curvatum</name>
    <dbReference type="NCBI Taxonomy" id="1093900"/>
    <lineage>
        <taxon>Eukaryota</taxon>
        <taxon>Fungi</taxon>
        <taxon>Dikarya</taxon>
        <taxon>Ascomycota</taxon>
        <taxon>Pezizomycotina</taxon>
        <taxon>Sordariomycetes</taxon>
        <taxon>Sordariomycetidae</taxon>
        <taxon>Thyridiales</taxon>
        <taxon>Thyridiaceae</taxon>
        <taxon>Thyridium</taxon>
    </lineage>
</organism>
<dbReference type="GO" id="GO:0003729">
    <property type="term" value="F:mRNA binding"/>
    <property type="evidence" value="ECO:0007669"/>
    <property type="project" value="InterPro"/>
</dbReference>
<evidence type="ECO:0008006" key="13">
    <source>
        <dbReference type="Google" id="ProtNLM"/>
    </source>
</evidence>
<feature type="region of interest" description="Disordered" evidence="10">
    <location>
        <begin position="1"/>
        <end position="71"/>
    </location>
</feature>
<dbReference type="Proteomes" id="UP000319257">
    <property type="component" value="Unassembled WGS sequence"/>
</dbReference>
<dbReference type="OrthoDB" id="1743802at2759"/>
<comment type="similarity">
    <text evidence="3">Belongs to the LOC1 family.</text>
</comment>
<feature type="compositionally biased region" description="Basic and acidic residues" evidence="10">
    <location>
        <begin position="133"/>
        <end position="158"/>
    </location>
</feature>
<keyword evidence="5" id="KW-0813">Transport</keyword>
<keyword evidence="6" id="KW-0690">Ribosome biogenesis</keyword>
<dbReference type="InParanoid" id="A0A507AZL5"/>
<dbReference type="GO" id="GO:0030687">
    <property type="term" value="C:preribosome, large subunit precursor"/>
    <property type="evidence" value="ECO:0007669"/>
    <property type="project" value="TreeGrafter"/>
</dbReference>
<keyword evidence="7" id="KW-0509">mRNA transport</keyword>
<comment type="caution">
    <text evidence="11">The sequence shown here is derived from an EMBL/GenBank/DDBJ whole genome shotgun (WGS) entry which is preliminary data.</text>
</comment>
<evidence type="ECO:0000256" key="3">
    <source>
        <dbReference type="ARBA" id="ARBA00008132"/>
    </source>
</evidence>
<reference evidence="11 12" key="1">
    <citation type="submission" date="2019-06" db="EMBL/GenBank/DDBJ databases">
        <title>Draft genome sequence of the filamentous fungus Phialemoniopsis curvata isolated from diesel fuel.</title>
        <authorList>
            <person name="Varaljay V.A."/>
            <person name="Lyon W.J."/>
            <person name="Crouch A.L."/>
            <person name="Drake C.E."/>
            <person name="Hollomon J.M."/>
            <person name="Nadeau L.J."/>
            <person name="Nunn H.S."/>
            <person name="Stevenson B.S."/>
            <person name="Bojanowski C.L."/>
            <person name="Crookes-Goodson W.J."/>
        </authorList>
    </citation>
    <scope>NUCLEOTIDE SEQUENCE [LARGE SCALE GENOMIC DNA]</scope>
    <source>
        <strain evidence="11 12">D216</strain>
    </source>
</reference>
<dbReference type="GO" id="GO:0051028">
    <property type="term" value="P:mRNA transport"/>
    <property type="evidence" value="ECO:0007669"/>
    <property type="project" value="UniProtKB-KW"/>
</dbReference>
<evidence type="ECO:0000256" key="8">
    <source>
        <dbReference type="ARBA" id="ARBA00023054"/>
    </source>
</evidence>
<accession>A0A507AZL5</accession>
<gene>
    <name evidence="11" type="ORF">E0L32_009143</name>
</gene>
<comment type="subunit">
    <text evidence="4">Component of the 66S pre-ribosomal particle.</text>
</comment>
<name>A0A507AZL5_9PEZI</name>
<evidence type="ECO:0000256" key="10">
    <source>
        <dbReference type="SAM" id="MobiDB-lite"/>
    </source>
</evidence>
<dbReference type="GO" id="GO:0008298">
    <property type="term" value="P:intracellular mRNA localization"/>
    <property type="evidence" value="ECO:0007669"/>
    <property type="project" value="TreeGrafter"/>
</dbReference>
<comment type="function">
    <text evidence="1">Required for efficient assembly and nuclear export of the 60S ribosomal subunit.</text>
</comment>
<dbReference type="GO" id="GO:0005730">
    <property type="term" value="C:nucleolus"/>
    <property type="evidence" value="ECO:0007669"/>
    <property type="project" value="UniProtKB-SubCell"/>
</dbReference>
<dbReference type="PANTHER" id="PTHR28028:SF1">
    <property type="entry name" value="60S RIBOSOMAL SUBUNIT ASSEMBLY_EXPORT PROTEIN LOC1"/>
    <property type="match status" value="1"/>
</dbReference>
<dbReference type="RefSeq" id="XP_030991381.1">
    <property type="nucleotide sequence ID" value="XM_031144075.1"/>
</dbReference>
<dbReference type="InterPro" id="IPR037650">
    <property type="entry name" value="Loc1"/>
</dbReference>
<evidence type="ECO:0000313" key="11">
    <source>
        <dbReference type="EMBL" id="TPX09670.1"/>
    </source>
</evidence>